<evidence type="ECO:0000256" key="1">
    <source>
        <dbReference type="SAM" id="MobiDB-lite"/>
    </source>
</evidence>
<evidence type="ECO:0000313" key="3">
    <source>
        <dbReference type="Proteomes" id="UP000269945"/>
    </source>
</evidence>
<feature type="non-terminal residue" evidence="2">
    <location>
        <position position="1"/>
    </location>
</feature>
<proteinExistence type="predicted"/>
<accession>A0A9X9LDG6</accession>
<evidence type="ECO:0000313" key="2">
    <source>
        <dbReference type="EMBL" id="VCW50273.1"/>
    </source>
</evidence>
<protein>
    <submittedName>
        <fullName evidence="2">Uncharacterized protein</fullName>
    </submittedName>
</protein>
<organism evidence="2 3">
    <name type="scientific">Gulo gulo</name>
    <name type="common">Wolverine</name>
    <name type="synonym">Gluton</name>
    <dbReference type="NCBI Taxonomy" id="48420"/>
    <lineage>
        <taxon>Eukaryota</taxon>
        <taxon>Metazoa</taxon>
        <taxon>Chordata</taxon>
        <taxon>Craniata</taxon>
        <taxon>Vertebrata</taxon>
        <taxon>Euteleostomi</taxon>
        <taxon>Mammalia</taxon>
        <taxon>Eutheria</taxon>
        <taxon>Laurasiatheria</taxon>
        <taxon>Carnivora</taxon>
        <taxon>Caniformia</taxon>
        <taxon>Musteloidea</taxon>
        <taxon>Mustelidae</taxon>
        <taxon>Guloninae</taxon>
        <taxon>Gulo</taxon>
    </lineage>
</organism>
<feature type="non-terminal residue" evidence="2">
    <location>
        <position position="196"/>
    </location>
</feature>
<comment type="caution">
    <text evidence="2">The sequence shown here is derived from an EMBL/GenBank/DDBJ whole genome shotgun (WGS) entry which is preliminary data.</text>
</comment>
<dbReference type="EMBL" id="CYRY02000743">
    <property type="protein sequence ID" value="VCW50273.1"/>
    <property type="molecule type" value="Genomic_DNA"/>
</dbReference>
<keyword evidence="3" id="KW-1185">Reference proteome</keyword>
<name>A0A9X9LDG6_GULGU</name>
<sequence length="196" mass="20103">WSWRSPWTTGARGSPTSSTPRTAWRPSAWWRAAPVTCHPRVPTACCAPRSTRAGPAPRRRSTCASRCGTAWPSSPAPTCATWATSTHGWRAPRASRSSLPSRTCACGCCAPRWGAPTCSGRTSTSTSMPSPTSRSLAGASATCMLTCAPCGRAACSASVSTTPRAPTAASARGTSAPGPGAPAPTCRCPTALPTRV</sequence>
<dbReference type="AlphaFoldDB" id="A0A9X9LDG6"/>
<gene>
    <name evidence="2" type="ORF">BN2614_LOCUS3</name>
</gene>
<feature type="region of interest" description="Disordered" evidence="1">
    <location>
        <begin position="1"/>
        <end position="23"/>
    </location>
</feature>
<dbReference type="Proteomes" id="UP000269945">
    <property type="component" value="Unassembled WGS sequence"/>
</dbReference>
<reference evidence="2 3" key="1">
    <citation type="submission" date="2018-10" db="EMBL/GenBank/DDBJ databases">
        <authorList>
            <person name="Ekblom R."/>
            <person name="Jareborg N."/>
        </authorList>
    </citation>
    <scope>NUCLEOTIDE SEQUENCE [LARGE SCALE GENOMIC DNA]</scope>
    <source>
        <tissue evidence="2">Muscle</tissue>
    </source>
</reference>